<organism evidence="1 2">
    <name type="scientific">Mycena citricolor</name>
    <dbReference type="NCBI Taxonomy" id="2018698"/>
    <lineage>
        <taxon>Eukaryota</taxon>
        <taxon>Fungi</taxon>
        <taxon>Dikarya</taxon>
        <taxon>Basidiomycota</taxon>
        <taxon>Agaricomycotina</taxon>
        <taxon>Agaricomycetes</taxon>
        <taxon>Agaricomycetidae</taxon>
        <taxon>Agaricales</taxon>
        <taxon>Marasmiineae</taxon>
        <taxon>Mycenaceae</taxon>
        <taxon>Mycena</taxon>
    </lineage>
</organism>
<accession>A0AAD2K3Q4</accession>
<dbReference type="Gene3D" id="1.50.10.10">
    <property type="match status" value="1"/>
</dbReference>
<evidence type="ECO:0000313" key="1">
    <source>
        <dbReference type="EMBL" id="CAK5277242.1"/>
    </source>
</evidence>
<reference evidence="1" key="1">
    <citation type="submission" date="2023-11" db="EMBL/GenBank/DDBJ databases">
        <authorList>
            <person name="De Vega J J."/>
            <person name="De Vega J J."/>
        </authorList>
    </citation>
    <scope>NUCLEOTIDE SEQUENCE</scope>
</reference>
<comment type="caution">
    <text evidence="1">The sequence shown here is derived from an EMBL/GenBank/DDBJ whole genome shotgun (WGS) entry which is preliminary data.</text>
</comment>
<evidence type="ECO:0000313" key="2">
    <source>
        <dbReference type="Proteomes" id="UP001295794"/>
    </source>
</evidence>
<dbReference type="AlphaFoldDB" id="A0AAD2K3Q4"/>
<keyword evidence="2" id="KW-1185">Reference proteome</keyword>
<dbReference type="PANTHER" id="PTHR34987:SF6">
    <property type="entry name" value="ALPHA-L-RHAMNOSIDASE SIX-HAIRPIN GLYCOSIDASE DOMAIN-CONTAINING PROTEIN"/>
    <property type="match status" value="1"/>
</dbReference>
<name>A0AAD2K3Q4_9AGAR</name>
<gene>
    <name evidence="1" type="ORF">MYCIT1_LOCUS26121</name>
</gene>
<protein>
    <submittedName>
        <fullName evidence="1">Uncharacterized protein</fullName>
    </submittedName>
</protein>
<sequence length="319" mass="35046">MLSSLLRREPIRESHIEHLCQRGTLPYRETLANAASEAGGKRDERESIVRGLCARSWRLSVDWWTAPQIADYLNIATSQYRNIAISQHRNIATSQYRNIVIFEKHNIRDGVRGQVAGASPDSQATFQGSGSYVSTGARSSGDHVADDQRRDSAVAVLAVVHRCGGFRFLTIVSASADPLTISNISLAITFMPHWDALRAYPGYFYTPDPGFHDIDFLAKILYASTYTVQNNTIPPRMVRQGPWPAGGGWSNDALGGSVTGPILVDGAKRDRNIWAGDCGISTHTELVALSDTEPTKNSLTVMFGTQNPTTGALQYEPWH</sequence>
<dbReference type="InterPro" id="IPR012341">
    <property type="entry name" value="6hp_glycosidase-like_sf"/>
</dbReference>
<dbReference type="Proteomes" id="UP001295794">
    <property type="component" value="Unassembled WGS sequence"/>
</dbReference>
<proteinExistence type="predicted"/>
<dbReference type="EMBL" id="CAVNYO010000419">
    <property type="protein sequence ID" value="CAK5277242.1"/>
    <property type="molecule type" value="Genomic_DNA"/>
</dbReference>
<dbReference type="PANTHER" id="PTHR34987">
    <property type="entry name" value="C, PUTATIVE (AFU_ORTHOLOGUE AFUA_3G02880)-RELATED"/>
    <property type="match status" value="1"/>
</dbReference>
<dbReference type="GO" id="GO:0005975">
    <property type="term" value="P:carbohydrate metabolic process"/>
    <property type="evidence" value="ECO:0007669"/>
    <property type="project" value="InterPro"/>
</dbReference>